<protein>
    <recommendedName>
        <fullName evidence="17">Cytochrome P450</fullName>
    </recommendedName>
</protein>
<evidence type="ECO:0000256" key="3">
    <source>
        <dbReference type="ARBA" id="ARBA00005179"/>
    </source>
</evidence>
<dbReference type="GO" id="GO:0005506">
    <property type="term" value="F:iron ion binding"/>
    <property type="evidence" value="ECO:0007669"/>
    <property type="project" value="InterPro"/>
</dbReference>
<evidence type="ECO:0000256" key="1">
    <source>
        <dbReference type="ARBA" id="ARBA00001971"/>
    </source>
</evidence>
<evidence type="ECO:0000256" key="2">
    <source>
        <dbReference type="ARBA" id="ARBA00004370"/>
    </source>
</evidence>
<evidence type="ECO:0000256" key="5">
    <source>
        <dbReference type="ARBA" id="ARBA00022617"/>
    </source>
</evidence>
<evidence type="ECO:0000256" key="10">
    <source>
        <dbReference type="ARBA" id="ARBA00023004"/>
    </source>
</evidence>
<evidence type="ECO:0000313" key="16">
    <source>
        <dbReference type="Proteomes" id="UP001385951"/>
    </source>
</evidence>
<evidence type="ECO:0008006" key="17">
    <source>
        <dbReference type="Google" id="ProtNLM"/>
    </source>
</evidence>
<dbReference type="EMBL" id="JASBNA010000053">
    <property type="protein sequence ID" value="KAK7679980.1"/>
    <property type="molecule type" value="Genomic_DNA"/>
</dbReference>
<dbReference type="PANTHER" id="PTHR46300">
    <property type="entry name" value="P450, PUTATIVE (EUROFUNG)-RELATED-RELATED"/>
    <property type="match status" value="1"/>
</dbReference>
<evidence type="ECO:0000256" key="11">
    <source>
        <dbReference type="ARBA" id="ARBA00023033"/>
    </source>
</evidence>
<dbReference type="Pfam" id="PF00067">
    <property type="entry name" value="p450"/>
    <property type="match status" value="1"/>
</dbReference>
<comment type="pathway">
    <text evidence="3">Secondary metabolite biosynthesis.</text>
</comment>
<keyword evidence="6" id="KW-0812">Transmembrane</keyword>
<evidence type="ECO:0000256" key="4">
    <source>
        <dbReference type="ARBA" id="ARBA00010617"/>
    </source>
</evidence>
<reference evidence="15 16" key="1">
    <citation type="submission" date="2022-09" db="EMBL/GenBank/DDBJ databases">
        <authorList>
            <person name="Palmer J.M."/>
        </authorList>
    </citation>
    <scope>NUCLEOTIDE SEQUENCE [LARGE SCALE GENOMIC DNA]</scope>
    <source>
        <strain evidence="15 16">DSM 7382</strain>
    </source>
</reference>
<dbReference type="InterPro" id="IPR050364">
    <property type="entry name" value="Cytochrome_P450_fung"/>
</dbReference>
<keyword evidence="9 14" id="KW-0560">Oxidoreductase</keyword>
<dbReference type="SUPFAM" id="SSF48264">
    <property type="entry name" value="Cytochrome P450"/>
    <property type="match status" value="1"/>
</dbReference>
<keyword evidence="11 14" id="KW-0503">Monooxygenase</keyword>
<proteinExistence type="inferred from homology"/>
<accession>A0AAW0FEI6</accession>
<comment type="caution">
    <text evidence="15">The sequence shown here is derived from an EMBL/GenBank/DDBJ whole genome shotgun (WGS) entry which is preliminary data.</text>
</comment>
<name>A0AAW0FEI6_9APHY</name>
<sequence>MSSYYPLETSCAIGFLVIFYVWRKALTWYLPYPPGPTRLPIIGCIHLLPQKYQEKALAEWGKKFGGIVFAKLFRTPAIVINSYEVARDLLEKRSGNYSDRPRFILFVELMGWRNALTNIPYGDKFRLHRKWMQNAFQTKESLDSYREIQRREVGRFLSNVSLTPHAWSSHFTRFSASLIMEIVYGHRVTSDDDEFVVIAERAGHETVTAGSPGSTLVDFFPILKLVPAWCPGGGFKTKAAAVDKLVRTVYDAPYNMVREKMRLGVARACFTSSLVEQLDREGQLTHEYEENIKGAAAVVYAAGMETTTTAMMTFILAMVRNPDVYSKLQEEIDRVIGRDRIPDLDDRETLPYTESVVKETYRWHTPAPLGIPHSTLKSDVYNGYYIPKNAIVIPNIWAMSQDASIYNDPQEFRPERFLRNAEMDPKNIVFGFGRRQCPGSELADRSIFLLVANIAATMTITKATDSTGMEITPPIHFKSGFVSRPEEFMCSIMPRSEGTAKLINQMNVAYEGL</sequence>
<keyword evidence="8" id="KW-1133">Transmembrane helix</keyword>
<dbReference type="InterPro" id="IPR036396">
    <property type="entry name" value="Cyt_P450_sf"/>
</dbReference>
<evidence type="ECO:0000313" key="15">
    <source>
        <dbReference type="EMBL" id="KAK7679980.1"/>
    </source>
</evidence>
<evidence type="ECO:0000256" key="13">
    <source>
        <dbReference type="PIRSR" id="PIRSR602401-1"/>
    </source>
</evidence>
<comment type="similarity">
    <text evidence="4 14">Belongs to the cytochrome P450 family.</text>
</comment>
<evidence type="ECO:0000256" key="14">
    <source>
        <dbReference type="RuleBase" id="RU000461"/>
    </source>
</evidence>
<organism evidence="15 16">
    <name type="scientific">Cerrena zonata</name>
    <dbReference type="NCBI Taxonomy" id="2478898"/>
    <lineage>
        <taxon>Eukaryota</taxon>
        <taxon>Fungi</taxon>
        <taxon>Dikarya</taxon>
        <taxon>Basidiomycota</taxon>
        <taxon>Agaricomycotina</taxon>
        <taxon>Agaricomycetes</taxon>
        <taxon>Polyporales</taxon>
        <taxon>Cerrenaceae</taxon>
        <taxon>Cerrena</taxon>
    </lineage>
</organism>
<keyword evidence="10 13" id="KW-0408">Iron</keyword>
<dbReference type="GO" id="GO:0004497">
    <property type="term" value="F:monooxygenase activity"/>
    <property type="evidence" value="ECO:0007669"/>
    <property type="project" value="UniProtKB-KW"/>
</dbReference>
<dbReference type="PANTHER" id="PTHR46300:SF5">
    <property type="entry name" value="CYTOCHROME P450"/>
    <property type="match status" value="1"/>
</dbReference>
<dbReference type="PRINTS" id="PR00463">
    <property type="entry name" value="EP450I"/>
</dbReference>
<evidence type="ECO:0000256" key="8">
    <source>
        <dbReference type="ARBA" id="ARBA00022989"/>
    </source>
</evidence>
<evidence type="ECO:0000256" key="7">
    <source>
        <dbReference type="ARBA" id="ARBA00022723"/>
    </source>
</evidence>
<keyword evidence="12" id="KW-0472">Membrane</keyword>
<dbReference type="Gene3D" id="1.10.630.10">
    <property type="entry name" value="Cytochrome P450"/>
    <property type="match status" value="1"/>
</dbReference>
<dbReference type="CDD" id="cd11065">
    <property type="entry name" value="CYP64-like"/>
    <property type="match status" value="1"/>
</dbReference>
<evidence type="ECO:0000256" key="6">
    <source>
        <dbReference type="ARBA" id="ARBA00022692"/>
    </source>
</evidence>
<dbReference type="GO" id="GO:0016020">
    <property type="term" value="C:membrane"/>
    <property type="evidence" value="ECO:0007669"/>
    <property type="project" value="UniProtKB-SubCell"/>
</dbReference>
<keyword evidence="16" id="KW-1185">Reference proteome</keyword>
<dbReference type="PRINTS" id="PR00385">
    <property type="entry name" value="P450"/>
</dbReference>
<dbReference type="InterPro" id="IPR001128">
    <property type="entry name" value="Cyt_P450"/>
</dbReference>
<keyword evidence="7 13" id="KW-0479">Metal-binding</keyword>
<dbReference type="GO" id="GO:0020037">
    <property type="term" value="F:heme binding"/>
    <property type="evidence" value="ECO:0007669"/>
    <property type="project" value="InterPro"/>
</dbReference>
<feature type="binding site" description="axial binding residue" evidence="13">
    <location>
        <position position="437"/>
    </location>
    <ligand>
        <name>heme</name>
        <dbReference type="ChEBI" id="CHEBI:30413"/>
    </ligand>
    <ligandPart>
        <name>Fe</name>
        <dbReference type="ChEBI" id="CHEBI:18248"/>
    </ligandPart>
</feature>
<evidence type="ECO:0000256" key="12">
    <source>
        <dbReference type="ARBA" id="ARBA00023136"/>
    </source>
</evidence>
<keyword evidence="5 13" id="KW-0349">Heme</keyword>
<comment type="subcellular location">
    <subcellularLocation>
        <location evidence="2">Membrane</location>
    </subcellularLocation>
</comment>
<dbReference type="Proteomes" id="UP001385951">
    <property type="component" value="Unassembled WGS sequence"/>
</dbReference>
<dbReference type="GO" id="GO:0016705">
    <property type="term" value="F:oxidoreductase activity, acting on paired donors, with incorporation or reduction of molecular oxygen"/>
    <property type="evidence" value="ECO:0007669"/>
    <property type="project" value="InterPro"/>
</dbReference>
<evidence type="ECO:0000256" key="9">
    <source>
        <dbReference type="ARBA" id="ARBA00023002"/>
    </source>
</evidence>
<dbReference type="InterPro" id="IPR017972">
    <property type="entry name" value="Cyt_P450_CS"/>
</dbReference>
<comment type="cofactor">
    <cofactor evidence="1 13">
        <name>heme</name>
        <dbReference type="ChEBI" id="CHEBI:30413"/>
    </cofactor>
</comment>
<gene>
    <name evidence="15" type="ORF">QCA50_016926</name>
</gene>
<dbReference type="PROSITE" id="PS00086">
    <property type="entry name" value="CYTOCHROME_P450"/>
    <property type="match status" value="1"/>
</dbReference>
<dbReference type="InterPro" id="IPR002401">
    <property type="entry name" value="Cyt_P450_E_grp-I"/>
</dbReference>
<dbReference type="AlphaFoldDB" id="A0AAW0FEI6"/>